<evidence type="ECO:0000256" key="1">
    <source>
        <dbReference type="SAM" id="MobiDB-lite"/>
    </source>
</evidence>
<organism evidence="2 3">
    <name type="scientific">Marmota monax</name>
    <name type="common">Woodchuck</name>
    <dbReference type="NCBI Taxonomy" id="9995"/>
    <lineage>
        <taxon>Eukaryota</taxon>
        <taxon>Metazoa</taxon>
        <taxon>Chordata</taxon>
        <taxon>Craniata</taxon>
        <taxon>Vertebrata</taxon>
        <taxon>Euteleostomi</taxon>
        <taxon>Mammalia</taxon>
        <taxon>Eutheria</taxon>
        <taxon>Euarchontoglires</taxon>
        <taxon>Glires</taxon>
        <taxon>Rodentia</taxon>
        <taxon>Sciuromorpha</taxon>
        <taxon>Sciuridae</taxon>
        <taxon>Xerinae</taxon>
        <taxon>Marmotini</taxon>
        <taxon>Marmota</taxon>
    </lineage>
</organism>
<comment type="caution">
    <text evidence="2">The sequence shown here is derived from an EMBL/GenBank/DDBJ whole genome shotgun (WGS) entry which is preliminary data.</text>
</comment>
<feature type="region of interest" description="Disordered" evidence="1">
    <location>
        <begin position="1"/>
        <end position="21"/>
    </location>
</feature>
<name>A0A834QIA5_MARMO</name>
<reference evidence="2" key="1">
    <citation type="submission" date="2020-08" db="EMBL/GenBank/DDBJ databases">
        <authorList>
            <person name="Shumante A."/>
            <person name="Zimin A.V."/>
            <person name="Puiu D."/>
            <person name="Salzberg S.L."/>
        </authorList>
    </citation>
    <scope>NUCLEOTIDE SEQUENCE</scope>
    <source>
        <strain evidence="2">WC2-LM</strain>
        <tissue evidence="2">Liver</tissue>
    </source>
</reference>
<dbReference type="AlphaFoldDB" id="A0A834QIA5"/>
<sequence>MHPRATLKPHREANQASLSPQISHVSHSAGCVLQDGGRGLAAGWTVPGRALWSGMARWWDGATGTAGAPVGCERPDGTQEKGSLHRVREQCSASRPWGQVHPGQVSLGISPRPSQPLVPAQQGGAIPVPFAEDERLRGATKRLETRLHCRAWVGTRWGSPPSLQRPEDTQLPTCILVEV</sequence>
<dbReference type="EMBL" id="WJEC01001432">
    <property type="protein sequence ID" value="KAF7478901.1"/>
    <property type="molecule type" value="Genomic_DNA"/>
</dbReference>
<evidence type="ECO:0000313" key="2">
    <source>
        <dbReference type="EMBL" id="KAF7478901.1"/>
    </source>
</evidence>
<accession>A0A834QIA5</accession>
<proteinExistence type="predicted"/>
<protein>
    <submittedName>
        <fullName evidence="2">Uncharacterized protein</fullName>
    </submittedName>
</protein>
<evidence type="ECO:0000313" key="3">
    <source>
        <dbReference type="Proteomes" id="UP000662637"/>
    </source>
</evidence>
<gene>
    <name evidence="2" type="ORF">GHT09_009962</name>
</gene>
<dbReference type="Proteomes" id="UP000662637">
    <property type="component" value="Unassembled WGS sequence"/>
</dbReference>